<feature type="domain" description="CBS" evidence="4">
    <location>
        <begin position="7"/>
        <end position="63"/>
    </location>
</feature>
<dbReference type="EMBL" id="OBQF01000001">
    <property type="protein sequence ID" value="SOC37669.1"/>
    <property type="molecule type" value="Genomic_DNA"/>
</dbReference>
<dbReference type="SMART" id="SM00116">
    <property type="entry name" value="CBS"/>
    <property type="match status" value="2"/>
</dbReference>
<dbReference type="PANTHER" id="PTHR43080:SF2">
    <property type="entry name" value="CBS DOMAIN-CONTAINING PROTEIN"/>
    <property type="match status" value="1"/>
</dbReference>
<dbReference type="SUPFAM" id="SSF54631">
    <property type="entry name" value="CBS-domain pair"/>
    <property type="match status" value="1"/>
</dbReference>
<dbReference type="InterPro" id="IPR046342">
    <property type="entry name" value="CBS_dom_sf"/>
</dbReference>
<feature type="domain" description="CBS" evidence="4">
    <location>
        <begin position="71"/>
        <end position="126"/>
    </location>
</feature>
<evidence type="ECO:0000313" key="6">
    <source>
        <dbReference type="Proteomes" id="UP000219412"/>
    </source>
</evidence>
<dbReference type="Gene3D" id="3.10.580.10">
    <property type="entry name" value="CBS-domain"/>
    <property type="match status" value="1"/>
</dbReference>
<dbReference type="PROSITE" id="PS51371">
    <property type="entry name" value="CBS"/>
    <property type="match status" value="2"/>
</dbReference>
<evidence type="ECO:0000256" key="1">
    <source>
        <dbReference type="ARBA" id="ARBA00023122"/>
    </source>
</evidence>
<dbReference type="OrthoDB" id="9802114at2"/>
<evidence type="ECO:0000313" key="5">
    <source>
        <dbReference type="EMBL" id="SOC37669.1"/>
    </source>
</evidence>
<name>A0A285U757_9STAP</name>
<dbReference type="Proteomes" id="UP000219412">
    <property type="component" value="Unassembled WGS sequence"/>
</dbReference>
<dbReference type="RefSeq" id="WP_097038016.1">
    <property type="nucleotide sequence ID" value="NZ_OBQF01000001.1"/>
</dbReference>
<evidence type="ECO:0000256" key="3">
    <source>
        <dbReference type="SAM" id="MobiDB-lite"/>
    </source>
</evidence>
<dbReference type="Pfam" id="PF00571">
    <property type="entry name" value="CBS"/>
    <property type="match status" value="2"/>
</dbReference>
<accession>A0A285U757</accession>
<keyword evidence="6" id="KW-1185">Reference proteome</keyword>
<feature type="region of interest" description="Disordered" evidence="3">
    <location>
        <begin position="121"/>
        <end position="141"/>
    </location>
</feature>
<dbReference type="PANTHER" id="PTHR43080">
    <property type="entry name" value="CBS DOMAIN-CONTAINING PROTEIN CBSX3, MITOCHONDRIAL"/>
    <property type="match status" value="1"/>
</dbReference>
<evidence type="ECO:0000256" key="2">
    <source>
        <dbReference type="PROSITE-ProRule" id="PRU00703"/>
    </source>
</evidence>
<gene>
    <name evidence="5" type="ORF">SAMN05878391_0047</name>
</gene>
<dbReference type="CDD" id="cd04622">
    <property type="entry name" value="CBS_pair_HRP1_like"/>
    <property type="match status" value="1"/>
</dbReference>
<sequence length="141" mass="15118">MKVTEIMTTDVETVSPEATIEQVASMMKDLDVGAIPVVGDDGLKGIVTDRDLVIRGIASQFPLDAPVGRIISKSTATGSRDMDVEEAAEIMRSAQIRRLPILEDDEVVGIVSLGDVAVKQDDPEDSEVALEDISKPAEPDR</sequence>
<dbReference type="InterPro" id="IPR051257">
    <property type="entry name" value="Diverse_CBS-Domain"/>
</dbReference>
<organism evidence="5 6">
    <name type="scientific">Salinicoccus kekensis</name>
    <dbReference type="NCBI Taxonomy" id="714307"/>
    <lineage>
        <taxon>Bacteria</taxon>
        <taxon>Bacillati</taxon>
        <taxon>Bacillota</taxon>
        <taxon>Bacilli</taxon>
        <taxon>Bacillales</taxon>
        <taxon>Staphylococcaceae</taxon>
        <taxon>Salinicoccus</taxon>
    </lineage>
</organism>
<protein>
    <submittedName>
        <fullName evidence="5">CBS domain protein</fullName>
    </submittedName>
</protein>
<feature type="compositionally biased region" description="Basic and acidic residues" evidence="3">
    <location>
        <begin position="132"/>
        <end position="141"/>
    </location>
</feature>
<reference evidence="6" key="1">
    <citation type="submission" date="2017-08" db="EMBL/GenBank/DDBJ databases">
        <authorList>
            <person name="Varghese N."/>
            <person name="Submissions S."/>
        </authorList>
    </citation>
    <scope>NUCLEOTIDE SEQUENCE [LARGE SCALE GENOMIC DNA]</scope>
    <source>
        <strain evidence="6">DSM 23173</strain>
    </source>
</reference>
<proteinExistence type="predicted"/>
<keyword evidence="1 2" id="KW-0129">CBS domain</keyword>
<evidence type="ECO:0000259" key="4">
    <source>
        <dbReference type="PROSITE" id="PS51371"/>
    </source>
</evidence>
<dbReference type="InterPro" id="IPR000644">
    <property type="entry name" value="CBS_dom"/>
</dbReference>
<dbReference type="AlphaFoldDB" id="A0A285U757"/>